<dbReference type="GO" id="GO:0004519">
    <property type="term" value="F:endonuclease activity"/>
    <property type="evidence" value="ECO:0007669"/>
    <property type="project" value="UniProtKB-KW"/>
</dbReference>
<dbReference type="Pfam" id="PF18962">
    <property type="entry name" value="Por_Secre_tail"/>
    <property type="match status" value="1"/>
</dbReference>
<reference evidence="6 8" key="3">
    <citation type="submission" date="2016-11" db="EMBL/GenBank/DDBJ databases">
        <title>Whole genomes of Flavobacteriaceae.</title>
        <authorList>
            <person name="Stine C."/>
            <person name="Li C."/>
            <person name="Tadesse D."/>
        </authorList>
    </citation>
    <scope>NUCLEOTIDE SEQUENCE [LARGE SCALE GENOMIC DNA]</scope>
    <source>
        <strain evidence="6 8">ATCC BAA-2541</strain>
    </source>
</reference>
<reference evidence="5" key="2">
    <citation type="submission" date="2016-09" db="EMBL/GenBank/DDBJ databases">
        <authorList>
            <person name="Capua I."/>
            <person name="De Benedictis P."/>
            <person name="Joannis T."/>
            <person name="Lombin L.H."/>
            <person name="Cattoli G."/>
        </authorList>
    </citation>
    <scope>NUCLEOTIDE SEQUENCE [LARGE SCALE GENOMIC DNA]</scope>
    <source>
        <strain evidence="5">MSU</strain>
    </source>
</reference>
<dbReference type="NCBIfam" id="TIGR04183">
    <property type="entry name" value="Por_Secre_tail"/>
    <property type="match status" value="1"/>
</dbReference>
<keyword evidence="1 2" id="KW-0732">Signal</keyword>
<dbReference type="InterPro" id="IPR026444">
    <property type="entry name" value="Secre_tail"/>
</dbReference>
<name>A0A1S1J6J6_9FLAO</name>
<evidence type="ECO:0000313" key="5">
    <source>
        <dbReference type="EMBL" id="OHT44766.1"/>
    </source>
</evidence>
<dbReference type="RefSeq" id="WP_070907947.1">
    <property type="nucleotide sequence ID" value="NZ_MIKE01000024.1"/>
</dbReference>
<dbReference type="NCBIfam" id="NF038128">
    <property type="entry name" value="choice_anch_J"/>
    <property type="match status" value="1"/>
</dbReference>
<comment type="caution">
    <text evidence="5">The sequence shown here is derived from an EMBL/GenBank/DDBJ whole genome shotgun (WGS) entry which is preliminary data.</text>
</comment>
<reference evidence="7" key="1">
    <citation type="submission" date="2016-09" db="EMBL/GenBank/DDBJ databases">
        <authorList>
            <person name="Chen S."/>
            <person name="Walker E."/>
        </authorList>
    </citation>
    <scope>NUCLEOTIDE SEQUENCE [LARGE SCALE GENOMIC DNA]</scope>
    <source>
        <strain evidence="7">MSU</strain>
    </source>
</reference>
<dbReference type="OrthoDB" id="5500612at2"/>
<dbReference type="SUPFAM" id="SSF56219">
    <property type="entry name" value="DNase I-like"/>
    <property type="match status" value="1"/>
</dbReference>
<dbReference type="Gene3D" id="3.60.10.10">
    <property type="entry name" value="Endonuclease/exonuclease/phosphatase"/>
    <property type="match status" value="1"/>
</dbReference>
<sequence length="1146" mass="123688">MKNNYSVRHLMAFLSFFCWSGLSLVAQTMPTVQTLPYAQNFDNLTANSTTYPAGFQGWNAAGAPGSNYVTNATLVGDRALVASSTSSTNSGNVHNYNGKIGFLNNSSLDLAIGFAFSTTGKSSIEIKYDAMVVRNPFGSTVSDTRINEMVLQYRIGDNTAFTSLLSTAYQNNNVIQVTPATTAPQNLQTIKVSLPAECNNQPVIQIRWISKQVSGGGARPSFAVDNINIDVKADTSAPVSDSGYPKADNILLDSFDFSDKLNEVGKTYYVLVPGGSTAPTAAQIKAGHDASDAAALQSGFLDVTNAANVYTKTFSGLTLNANYTVFSVSEDALGNLQATPAKVDVTISSAPIPSLTTTVSTLDFGFSEANLSSDNLSYQIQGTNISNPVTVTANDKFTVSKDGNTFSTSVSYLAADFASGATPTVYVRFTPDAIGSFSGQITHDATGATTKIVTLTGVGIDPYQQGFNDANVLSNSGWTQYNVAGTANKWTPTTVARNVNSGAGAVIMNGYSDSGASKDWLISPKLRLDNAAKFDKAILLSFYSRKFYAGTDLKLMVSTDYDGKSNPENATWTVIDGKFPTITGTYAQSQYIKLDSYKTSHTYLAWVYETTAGGANNAAEWSFDDFAITNTTGYIDANPVLDFGDVNVSGVSGTQTFPLKAEGYGDITVTAPADFQLSLDGSSFQSTVVVSAADAAGSKQIYARFTPSVKALTISGVLTVTGTSLNKQIGSFTGSSIPKADTFDVVTYNLEFFGTDVKDKSNKEFGPTDDALQIENVAKVMNKLNADVYVVQEVSDEPALDALVQKISINGKTFDKVISPSWSYSFNPADPNFPPQKLVVIYNTQTATVKNTRVMFKDLYDQIRAKTVTLNNYPSPENKDENFFSSGRLPYMVQIETNVGGVKKLINLVDLHARANSGSDISKYNMRKYDAQVLKDSLDTYYANSNLIILGDYNDDVSKSVITPNPSSYKMFVDDQTNYNALTLEISKAGAYTYLSSGGFLDHIMISNELNDQYIANSIAVYDPRNDINNYTNTTSDHGPVIARFELKSSNLSTIDFETKNGYAVQAYPNPTTDVVNVIVKTNTDKKLKLKFYDVSGHLLGNPVDINATQDVSTTAVPVSYLQTGIYFYTLTENNKVVYKGKIIKK</sequence>
<dbReference type="InterPro" id="IPR005135">
    <property type="entry name" value="Endo/exonuclease/phosphatase"/>
</dbReference>
<evidence type="ECO:0000313" key="8">
    <source>
        <dbReference type="Proteomes" id="UP000198319"/>
    </source>
</evidence>
<evidence type="ECO:0000313" key="7">
    <source>
        <dbReference type="Proteomes" id="UP000180252"/>
    </source>
</evidence>
<feature type="domain" description="Secretion system C-terminal sorting" evidence="4">
    <location>
        <begin position="1068"/>
        <end position="1144"/>
    </location>
</feature>
<feature type="signal peptide" evidence="2">
    <location>
        <begin position="1"/>
        <end position="20"/>
    </location>
</feature>
<feature type="chain" id="PRO_5010200146" evidence="2">
    <location>
        <begin position="21"/>
        <end position="1146"/>
    </location>
</feature>
<dbReference type="Proteomes" id="UP000198319">
    <property type="component" value="Unassembled WGS sequence"/>
</dbReference>
<dbReference type="EMBL" id="MIKE01000024">
    <property type="protein sequence ID" value="OHT44766.1"/>
    <property type="molecule type" value="Genomic_DNA"/>
</dbReference>
<dbReference type="AlphaFoldDB" id="A0A1S1J6J6"/>
<proteinExistence type="predicted"/>
<dbReference type="Pfam" id="PF03372">
    <property type="entry name" value="Exo_endo_phos"/>
    <property type="match status" value="1"/>
</dbReference>
<dbReference type="EMBL" id="MUHG01000018">
    <property type="protein sequence ID" value="OXB19556.1"/>
    <property type="molecule type" value="Genomic_DNA"/>
</dbReference>
<keyword evidence="5" id="KW-0540">Nuclease</keyword>
<gene>
    <name evidence="6" type="ORF">B0A71_13330</name>
    <name evidence="5" type="ORF">BHE19_11545</name>
</gene>
<feature type="domain" description="Endonuclease/exonuclease/phosphatase" evidence="3">
    <location>
        <begin position="746"/>
        <end position="1038"/>
    </location>
</feature>
<keyword evidence="5" id="KW-0378">Hydrolase</keyword>
<dbReference type="STRING" id="1278819.BHE19_11545"/>
<evidence type="ECO:0000256" key="1">
    <source>
        <dbReference type="ARBA" id="ARBA00022729"/>
    </source>
</evidence>
<dbReference type="InterPro" id="IPR036691">
    <property type="entry name" value="Endo/exonu/phosph_ase_sf"/>
</dbReference>
<evidence type="ECO:0000313" key="6">
    <source>
        <dbReference type="EMBL" id="OXB19556.1"/>
    </source>
</evidence>
<protein>
    <submittedName>
        <fullName evidence="5">Endonuclease</fullName>
    </submittedName>
</protein>
<evidence type="ECO:0000259" key="4">
    <source>
        <dbReference type="Pfam" id="PF18962"/>
    </source>
</evidence>
<organism evidence="5 7">
    <name type="scientific">Flavobacterium tructae</name>
    <dbReference type="NCBI Taxonomy" id="1114873"/>
    <lineage>
        <taxon>Bacteria</taxon>
        <taxon>Pseudomonadati</taxon>
        <taxon>Bacteroidota</taxon>
        <taxon>Flavobacteriia</taxon>
        <taxon>Flavobacteriales</taxon>
        <taxon>Flavobacteriaceae</taxon>
        <taxon>Flavobacterium</taxon>
    </lineage>
</organism>
<dbReference type="Proteomes" id="UP000180252">
    <property type="component" value="Unassembled WGS sequence"/>
</dbReference>
<keyword evidence="5" id="KW-0255">Endonuclease</keyword>
<keyword evidence="8" id="KW-1185">Reference proteome</keyword>
<evidence type="ECO:0000256" key="2">
    <source>
        <dbReference type="SAM" id="SignalP"/>
    </source>
</evidence>
<accession>A0A1S1J6J6</accession>
<evidence type="ECO:0000259" key="3">
    <source>
        <dbReference type="Pfam" id="PF03372"/>
    </source>
</evidence>